<evidence type="ECO:0008006" key="4">
    <source>
        <dbReference type="Google" id="ProtNLM"/>
    </source>
</evidence>
<keyword evidence="3" id="KW-1185">Reference proteome</keyword>
<gene>
    <name evidence="2" type="ORF">NTH_03846</name>
</gene>
<keyword evidence="1" id="KW-1133">Transmembrane helix</keyword>
<name>A0ABY5MRC7_9HYPH</name>
<sequence length="1125" mass="119607">MDRVTETLVEHKKDDHEEVLFKRSEIAPLESYPSACRKTVRCLRPKLRWRLLRWAAATLVAIPLCVVLAVAGFSLIGIDAIGNERLRAQAEAAIERVAGFDVGVSLGELRLRPGRFSLLALEIADARIVRAADGAEIAEAGTLRVGVKVLPLFGGRLELSGITLADAELSPAEVPLLQLGAMGVGTGSAIAPADVQQAVFGTIRRAFSLTEDSGVRRVMLSNVSLRTATGQKVPHLVVERLELVRDSATSIDFSGEALYRGRPLGYQGSAVRGTGGAIERLQVAFEADGRSNTGTPGVGVVEFVLTGREMGPEQPGLLSAVAQARDILLRIEDEELAVEEASLSVGFGDGDEAFSVIGARMRMARTTLNLKGTFGPSEQSANGGPLYDFDLVSRDTVVAPEDSTEPPLPLALRLSGQVDPAASRVTAHEIDIRTSGGEVTASASVTVPQGQSPGLRLAVHVADLPTAHAKQLWPWFAASGARRWTLANLFGGRVKNSDLRLNVPPGRLGNGVPLGREEVIGRFTLSGTRFDVAGAIPPVRDGEGWVEFRGTDVEVGLSAGTIFMPGGRMVDASNGRLVIDSAHVKPRIGKLEIDVAGDAPAMVELASYEPIAASRFHSLEPDEVTGKVKGHISADIPLQDGIAARDLAWKVALDYEDLAISQPFEGQKVANANGSLLVAPDRAEIEAQADLNAVPARLSIVQPLGGSDVERKRRVELSMDDAARERMFPGLGVFVTGPFKVTYEEQGADAAKKITAALDTARLSVPWIGWRKGAGIPATATFTMSEKDGVTELSDFQLTGESFSVAGLVRLKEGRLAEARFDRVRLTRNDDYRASISSTGNGYAVNVKGAAFDARSLIKESLSDETSGGKAADSTPIELVADMDTAIGFNGETLTNVAVRYSGNSSSASRASIRGATGGFGSIAFEKETGGNGHVLRMSSDNAGAVLRFLDIYPHVEGGRIDVNMTGSNARQLAGQINLLDFWVVNEPRLGSLVAATKEAGRGGEQVDVSRVRFERGAAIISRNGGALSLEDGVLRGPLIGSTFQGTLYDADDNMAITGTFMPLYGINRIFGEIPLFGQILGNGRDRGLIGITYRLSGKLEDPSLQINPISAIAPGIFRQIFEYR</sequence>
<dbReference type="EMBL" id="CP030941">
    <property type="protein sequence ID" value="UUP19347.1"/>
    <property type="molecule type" value="Genomic_DNA"/>
</dbReference>
<proteinExistence type="predicted"/>
<keyword evidence="1" id="KW-0472">Membrane</keyword>
<evidence type="ECO:0000313" key="2">
    <source>
        <dbReference type="EMBL" id="UUP19347.1"/>
    </source>
</evidence>
<keyword evidence="1" id="KW-0812">Transmembrane</keyword>
<accession>A0ABY5MRC7</accession>
<evidence type="ECO:0000313" key="3">
    <source>
        <dbReference type="Proteomes" id="UP001342418"/>
    </source>
</evidence>
<reference evidence="2 3" key="1">
    <citation type="submission" date="2018-07" db="EMBL/GenBank/DDBJ databases">
        <title>Genome sequence of Nitratireductor thuwali#1536.</title>
        <authorList>
            <person name="Michoud G."/>
            <person name="Merlino G."/>
            <person name="Sefrji F.O."/>
            <person name="Daffonchio D."/>
        </authorList>
    </citation>
    <scope>NUCLEOTIDE SEQUENCE [LARGE SCALE GENOMIC DNA]</scope>
    <source>
        <strain evidence="3">Nit1536</strain>
    </source>
</reference>
<feature type="transmembrane region" description="Helical" evidence="1">
    <location>
        <begin position="51"/>
        <end position="78"/>
    </location>
</feature>
<organism evidence="2 3">
    <name type="scientific">Nitratireductor thuwali</name>
    <dbReference type="NCBI Taxonomy" id="2267699"/>
    <lineage>
        <taxon>Bacteria</taxon>
        <taxon>Pseudomonadati</taxon>
        <taxon>Pseudomonadota</taxon>
        <taxon>Alphaproteobacteria</taxon>
        <taxon>Hyphomicrobiales</taxon>
        <taxon>Phyllobacteriaceae</taxon>
        <taxon>Nitratireductor</taxon>
    </lineage>
</organism>
<protein>
    <recommendedName>
        <fullName evidence="4">DUF3971 domain-containing protein</fullName>
    </recommendedName>
</protein>
<dbReference type="Proteomes" id="UP001342418">
    <property type="component" value="Chromosome"/>
</dbReference>
<evidence type="ECO:0000256" key="1">
    <source>
        <dbReference type="SAM" id="Phobius"/>
    </source>
</evidence>